<dbReference type="EMBL" id="BK059103">
    <property type="protein sequence ID" value="DAE30205.1"/>
    <property type="molecule type" value="Genomic_DNA"/>
</dbReference>
<reference evidence="1" key="1">
    <citation type="journal article" date="2021" name="Proc. Natl. Acad. Sci. U.S.A.">
        <title>A Catalog of Tens of Thousands of Viruses from Human Metagenomes Reveals Hidden Associations with Chronic Diseases.</title>
        <authorList>
            <person name="Tisza M.J."/>
            <person name="Buck C.B."/>
        </authorList>
    </citation>
    <scope>NUCLEOTIDE SEQUENCE</scope>
    <source>
        <strain evidence="1">Ct5rm7</strain>
    </source>
</reference>
<name>A0A8S5RGK7_9VIRU</name>
<accession>A0A8S5RGK7</accession>
<organism evidence="1">
    <name type="scientific">virus sp. ct5rm7</name>
    <dbReference type="NCBI Taxonomy" id="2827298"/>
    <lineage>
        <taxon>Viruses</taxon>
    </lineage>
</organism>
<evidence type="ECO:0000313" key="1">
    <source>
        <dbReference type="EMBL" id="DAE30205.1"/>
    </source>
</evidence>
<sequence>MSGNCRALFLREIVRSRKISENVANIKSQTDKKINVCTK</sequence>
<protein>
    <submittedName>
        <fullName evidence="1">Uncharacterized protein</fullName>
    </submittedName>
</protein>
<proteinExistence type="predicted"/>